<gene>
    <name evidence="2" type="ORF">CK498_05145</name>
</gene>
<feature type="transmembrane region" description="Helical" evidence="1">
    <location>
        <begin position="294"/>
        <end position="313"/>
    </location>
</feature>
<keyword evidence="3" id="KW-1185">Reference proteome</keyword>
<dbReference type="RefSeq" id="WP_095619791.1">
    <property type="nucleotide sequence ID" value="NZ_NSKB01000002.1"/>
</dbReference>
<dbReference type="AlphaFoldDB" id="A0A2A2EY88"/>
<feature type="transmembrane region" description="Helical" evidence="1">
    <location>
        <begin position="677"/>
        <end position="697"/>
    </location>
</feature>
<sequence>MSDAQRPNRIEWLAAWGWAGLLLGCAILLAGLLSQGRPLDTRITALLPETHQAALIERAEQRLIQAVENRFVLLVSGESPDRLVSDLKARLWDSTSVSSFDDANLERPDSALAPYRYRLLAEPLASADSEAWVRRGLTRLFTPGSEANPRRDPFGLLDTWLEQRFDSSIRLIDGLPAISDGGKHWFVVSGQLSASPYDMALQRRLVTALSSFRDAHPEAELLRSGLVFHAAAGAGQAKWEISTIGLGSLLGIGLLLWVAFRRAAILASLLLPVACGVLFALPLTWLLFGTLNLLTLAFGASLIGIAVDYALHLQCARQLTPKQPLARLWPGLLLGLVSSLAAYLAQLATPMPGLRQMATFAVLGLIGAWLTVRLWLPWFSPHPHPMTVTIATRLNRLRLPSRAPYRWCLLAMLGLAAGILILTRLAANDDLRQLNPSPAGLIAEQQRVQTLLERPSGNRYLVVTAEHEAELLERLEALEAPLVELQALGHLSHYRHLAQAVPSPATQRANLERVRQAYVTALPELVAQAGLPPTLRESALEPLRAVPQLTLDTWLKMPAGRADNTLWLGDDSTQDDATPQLAALVALGDADEVAQQALSRLAASAHVQYQDRVATLSEHLARLRDQIALWLAVAVVGLTLLFGWRYRLRAWRILLPPLGAVVATLALFSALNIDLTLFHLLGLLLVLGIGLDAGIFSTEHPDSLAAWLAITLSCASSLLAFGLLSFSATPALHYLGLTCLIGLAATWALVPFARAETDRRISEPDHSRDGQQET</sequence>
<feature type="transmembrane region" description="Helical" evidence="1">
    <location>
        <begin position="732"/>
        <end position="750"/>
    </location>
</feature>
<dbReference type="EMBL" id="NSKB01000002">
    <property type="protein sequence ID" value="PAU78116.1"/>
    <property type="molecule type" value="Genomic_DNA"/>
</dbReference>
<feature type="transmembrane region" description="Helical" evidence="1">
    <location>
        <begin position="407"/>
        <end position="427"/>
    </location>
</feature>
<dbReference type="PANTHER" id="PTHR33406">
    <property type="entry name" value="MEMBRANE PROTEIN MJ1562-RELATED"/>
    <property type="match status" value="1"/>
</dbReference>
<comment type="caution">
    <text evidence="2">The sequence shown here is derived from an EMBL/GenBank/DDBJ whole genome shotgun (WGS) entry which is preliminary data.</text>
</comment>
<keyword evidence="1" id="KW-0812">Transmembrane</keyword>
<accession>A0A2A2EY88</accession>
<evidence type="ECO:0008006" key="4">
    <source>
        <dbReference type="Google" id="ProtNLM"/>
    </source>
</evidence>
<dbReference type="InterPro" id="IPR050545">
    <property type="entry name" value="Mycobact_MmpL"/>
</dbReference>
<dbReference type="Proteomes" id="UP000217771">
    <property type="component" value="Unassembled WGS sequence"/>
</dbReference>
<dbReference type="GO" id="GO:0005886">
    <property type="term" value="C:plasma membrane"/>
    <property type="evidence" value="ECO:0007669"/>
    <property type="project" value="TreeGrafter"/>
</dbReference>
<dbReference type="PROSITE" id="PS51257">
    <property type="entry name" value="PROKAR_LIPOPROTEIN"/>
    <property type="match status" value="1"/>
</dbReference>
<feature type="transmembrane region" description="Helical" evidence="1">
    <location>
        <begin position="627"/>
        <end position="646"/>
    </location>
</feature>
<keyword evidence="1" id="KW-0472">Membrane</keyword>
<evidence type="ECO:0000313" key="3">
    <source>
        <dbReference type="Proteomes" id="UP000217771"/>
    </source>
</evidence>
<dbReference type="PANTHER" id="PTHR33406:SF13">
    <property type="entry name" value="MEMBRANE PROTEIN YDFJ"/>
    <property type="match status" value="1"/>
</dbReference>
<feature type="transmembrane region" description="Helical" evidence="1">
    <location>
        <begin position="325"/>
        <end position="345"/>
    </location>
</feature>
<dbReference type="OrthoDB" id="9780358at2"/>
<dbReference type="SUPFAM" id="SSF82866">
    <property type="entry name" value="Multidrug efflux transporter AcrB transmembrane domain"/>
    <property type="match status" value="2"/>
</dbReference>
<name>A0A2A2EY88_9GAMM</name>
<feature type="transmembrane region" description="Helical" evidence="1">
    <location>
        <begin position="267"/>
        <end position="288"/>
    </location>
</feature>
<protein>
    <recommendedName>
        <fullName evidence="4">Exporter</fullName>
    </recommendedName>
</protein>
<keyword evidence="1" id="KW-1133">Transmembrane helix</keyword>
<feature type="transmembrane region" description="Helical" evidence="1">
    <location>
        <begin position="357"/>
        <end position="376"/>
    </location>
</feature>
<feature type="transmembrane region" description="Helical" evidence="1">
    <location>
        <begin position="704"/>
        <end position="726"/>
    </location>
</feature>
<feature type="transmembrane region" description="Helical" evidence="1">
    <location>
        <begin position="653"/>
        <end position="671"/>
    </location>
</feature>
<reference evidence="2 3" key="1">
    <citation type="submission" date="2017-08" db="EMBL/GenBank/DDBJ databases">
        <title>Halomonas alkalisoli sp. nov., isolated from saline alkaline soil.</title>
        <authorList>
            <person name="Wang D."/>
            <person name="Zhang G."/>
        </authorList>
    </citation>
    <scope>NUCLEOTIDE SEQUENCE [LARGE SCALE GENOMIC DNA]</scope>
    <source>
        <strain evidence="2 3">WRN001</strain>
    </source>
</reference>
<dbReference type="Gene3D" id="1.20.1640.10">
    <property type="entry name" value="Multidrug efflux transporter AcrB transmembrane domain"/>
    <property type="match status" value="2"/>
</dbReference>
<proteinExistence type="predicted"/>
<evidence type="ECO:0000256" key="1">
    <source>
        <dbReference type="SAM" id="Phobius"/>
    </source>
</evidence>
<organism evidence="2 3">
    <name type="scientific">Halomonas salipaludis</name>
    <dbReference type="NCBI Taxonomy" id="2032625"/>
    <lineage>
        <taxon>Bacteria</taxon>
        <taxon>Pseudomonadati</taxon>
        <taxon>Pseudomonadota</taxon>
        <taxon>Gammaproteobacteria</taxon>
        <taxon>Oceanospirillales</taxon>
        <taxon>Halomonadaceae</taxon>
        <taxon>Halomonas</taxon>
    </lineage>
</organism>
<feature type="transmembrane region" description="Helical" evidence="1">
    <location>
        <begin position="12"/>
        <end position="33"/>
    </location>
</feature>
<feature type="transmembrane region" description="Helical" evidence="1">
    <location>
        <begin position="241"/>
        <end position="260"/>
    </location>
</feature>
<evidence type="ECO:0000313" key="2">
    <source>
        <dbReference type="EMBL" id="PAU78116.1"/>
    </source>
</evidence>